<feature type="compositionally biased region" description="Basic and acidic residues" evidence="1">
    <location>
        <begin position="145"/>
        <end position="155"/>
    </location>
</feature>
<feature type="region of interest" description="Disordered" evidence="1">
    <location>
        <begin position="131"/>
        <end position="155"/>
    </location>
</feature>
<keyword evidence="3" id="KW-1185">Reference proteome</keyword>
<accession>A0A9X1VBU5</accession>
<dbReference type="AlphaFoldDB" id="A0A9X1VBU5"/>
<evidence type="ECO:0000256" key="1">
    <source>
        <dbReference type="SAM" id="MobiDB-lite"/>
    </source>
</evidence>
<sequence length="155" mass="17635">MSRKPDLKAGDVLSFRIPENISSDDLNHLKRIAKRPTSGKTGAINSFFFSKITEDRMQQSRHVSIDLPEVSDEQIAMVDSPIFKKAMTMYAYQLLGATVPAVEMMREALNKYEEHLTENETMIGLDQAQNQYEKQSDVANQPDQRALDLMRKLQG</sequence>
<feature type="compositionally biased region" description="Polar residues" evidence="1">
    <location>
        <begin position="131"/>
        <end position="143"/>
    </location>
</feature>
<proteinExistence type="predicted"/>
<dbReference type="EMBL" id="JALBUF010000019">
    <property type="protein sequence ID" value="MCI0184624.1"/>
    <property type="molecule type" value="Genomic_DNA"/>
</dbReference>
<dbReference type="Proteomes" id="UP001139263">
    <property type="component" value="Unassembled WGS sequence"/>
</dbReference>
<name>A0A9X1VBU5_9BACL</name>
<comment type="caution">
    <text evidence="2">The sequence shown here is derived from an EMBL/GenBank/DDBJ whole genome shotgun (WGS) entry which is preliminary data.</text>
</comment>
<dbReference type="RefSeq" id="WP_241716454.1">
    <property type="nucleotide sequence ID" value="NZ_JALBUF010000019.1"/>
</dbReference>
<gene>
    <name evidence="2" type="ORF">MM817_02921</name>
</gene>
<evidence type="ECO:0000313" key="3">
    <source>
        <dbReference type="Proteomes" id="UP001139263"/>
    </source>
</evidence>
<organism evidence="2 3">
    <name type="scientific">Sulfoacidibacillus ferrooxidans</name>
    <dbReference type="NCBI Taxonomy" id="2005001"/>
    <lineage>
        <taxon>Bacteria</taxon>
        <taxon>Bacillati</taxon>
        <taxon>Bacillota</taxon>
        <taxon>Bacilli</taxon>
        <taxon>Bacillales</taxon>
        <taxon>Alicyclobacillaceae</taxon>
        <taxon>Sulfoacidibacillus</taxon>
    </lineage>
</organism>
<protein>
    <submittedName>
        <fullName evidence="2">Uncharacterized protein</fullName>
    </submittedName>
</protein>
<reference evidence="2" key="1">
    <citation type="submission" date="2022-03" db="EMBL/GenBank/DDBJ databases">
        <title>Draft Genome Sequence of Firmicute Strain S0AB, a Heterotrophic Iron/Sulfur-Oxidizing Extreme Acidophile.</title>
        <authorList>
            <person name="Vergara E."/>
            <person name="Pakostova E."/>
            <person name="Johnson D.B."/>
            <person name="Holmes D.S."/>
        </authorList>
    </citation>
    <scope>NUCLEOTIDE SEQUENCE</scope>
    <source>
        <strain evidence="2">S0AB</strain>
    </source>
</reference>
<evidence type="ECO:0000313" key="2">
    <source>
        <dbReference type="EMBL" id="MCI0184624.1"/>
    </source>
</evidence>